<dbReference type="Proteomes" id="UP000598360">
    <property type="component" value="Unassembled WGS sequence"/>
</dbReference>
<name>A0A929BAA9_9PSEU</name>
<keyword evidence="1" id="KW-0812">Transmembrane</keyword>
<evidence type="ECO:0000313" key="3">
    <source>
        <dbReference type="Proteomes" id="UP000598360"/>
    </source>
</evidence>
<dbReference type="AlphaFoldDB" id="A0A929BAA9"/>
<feature type="transmembrane region" description="Helical" evidence="1">
    <location>
        <begin position="42"/>
        <end position="63"/>
    </location>
</feature>
<keyword evidence="3" id="KW-1185">Reference proteome</keyword>
<keyword evidence="1" id="KW-0472">Membrane</keyword>
<sequence>MARSNSGSVVLGLSLALFGIGLLAIAAVFGLFAAGYENLPVWLNLLTLLCPAGLLFGVLATGLRSRRGRS</sequence>
<dbReference type="RefSeq" id="WP_193927639.1">
    <property type="nucleotide sequence ID" value="NZ_JADEYC010000009.1"/>
</dbReference>
<gene>
    <name evidence="2" type="ORF">IQ251_06160</name>
</gene>
<protein>
    <submittedName>
        <fullName evidence="2">Uncharacterized protein</fullName>
    </submittedName>
</protein>
<keyword evidence="1" id="KW-1133">Transmembrane helix</keyword>
<feature type="transmembrane region" description="Helical" evidence="1">
    <location>
        <begin position="12"/>
        <end position="36"/>
    </location>
</feature>
<evidence type="ECO:0000256" key="1">
    <source>
        <dbReference type="SAM" id="Phobius"/>
    </source>
</evidence>
<organism evidence="2 3">
    <name type="scientific">Saccharopolyspora montiporae</name>
    <dbReference type="NCBI Taxonomy" id="2781240"/>
    <lineage>
        <taxon>Bacteria</taxon>
        <taxon>Bacillati</taxon>
        <taxon>Actinomycetota</taxon>
        <taxon>Actinomycetes</taxon>
        <taxon>Pseudonocardiales</taxon>
        <taxon>Pseudonocardiaceae</taxon>
        <taxon>Saccharopolyspora</taxon>
    </lineage>
</organism>
<comment type="caution">
    <text evidence="2">The sequence shown here is derived from an EMBL/GenBank/DDBJ whole genome shotgun (WGS) entry which is preliminary data.</text>
</comment>
<evidence type="ECO:0000313" key="2">
    <source>
        <dbReference type="EMBL" id="MBE9374028.1"/>
    </source>
</evidence>
<accession>A0A929BAA9</accession>
<dbReference type="EMBL" id="JADEYC010000009">
    <property type="protein sequence ID" value="MBE9374028.1"/>
    <property type="molecule type" value="Genomic_DNA"/>
</dbReference>
<proteinExistence type="predicted"/>
<reference evidence="2" key="1">
    <citation type="submission" date="2020-10" db="EMBL/GenBank/DDBJ databases">
        <title>Diversity and distribution of actinomycetes associated with coral in the coast of Hainan.</title>
        <authorList>
            <person name="Li F."/>
        </authorList>
    </citation>
    <scope>NUCLEOTIDE SEQUENCE</scope>
    <source>
        <strain evidence="2">HNM0983</strain>
    </source>
</reference>